<organism evidence="5 6">
    <name type="scientific">Riccia fluitans</name>
    <dbReference type="NCBI Taxonomy" id="41844"/>
    <lineage>
        <taxon>Eukaryota</taxon>
        <taxon>Viridiplantae</taxon>
        <taxon>Streptophyta</taxon>
        <taxon>Embryophyta</taxon>
        <taxon>Marchantiophyta</taxon>
        <taxon>Marchantiopsida</taxon>
        <taxon>Marchantiidae</taxon>
        <taxon>Marchantiales</taxon>
        <taxon>Ricciaceae</taxon>
        <taxon>Riccia</taxon>
    </lineage>
</organism>
<comment type="caution">
    <text evidence="5">The sequence shown here is derived from an EMBL/GenBank/DDBJ whole genome shotgun (WGS) entry which is preliminary data.</text>
</comment>
<name>A0ABD1YVR1_9MARC</name>
<dbReference type="InterPro" id="IPR001841">
    <property type="entry name" value="Znf_RING"/>
</dbReference>
<dbReference type="EMBL" id="JBHFFA010000003">
    <property type="protein sequence ID" value="KAL2634755.1"/>
    <property type="molecule type" value="Genomic_DNA"/>
</dbReference>
<evidence type="ECO:0000313" key="5">
    <source>
        <dbReference type="EMBL" id="KAL2634755.1"/>
    </source>
</evidence>
<accession>A0ABD1YVR1</accession>
<dbReference type="InterPro" id="IPR013083">
    <property type="entry name" value="Znf_RING/FYVE/PHD"/>
</dbReference>
<feature type="domain" description="RING-type" evidence="4">
    <location>
        <begin position="389"/>
        <end position="426"/>
    </location>
</feature>
<gene>
    <name evidence="5" type="ORF">R1flu_006234</name>
</gene>
<proteinExistence type="predicted"/>
<evidence type="ECO:0000256" key="1">
    <source>
        <dbReference type="PROSITE-ProRule" id="PRU00175"/>
    </source>
</evidence>
<keyword evidence="2" id="KW-0175">Coiled coil</keyword>
<keyword evidence="1" id="KW-0479">Metal-binding</keyword>
<evidence type="ECO:0000256" key="3">
    <source>
        <dbReference type="SAM" id="MobiDB-lite"/>
    </source>
</evidence>
<feature type="region of interest" description="Disordered" evidence="3">
    <location>
        <begin position="134"/>
        <end position="177"/>
    </location>
</feature>
<feature type="compositionally biased region" description="Basic and acidic residues" evidence="3">
    <location>
        <begin position="136"/>
        <end position="163"/>
    </location>
</feature>
<dbReference type="Pfam" id="PF13920">
    <property type="entry name" value="zf-C3HC4_3"/>
    <property type="match status" value="1"/>
</dbReference>
<dbReference type="SUPFAM" id="SSF57850">
    <property type="entry name" value="RING/U-box"/>
    <property type="match status" value="1"/>
</dbReference>
<feature type="coiled-coil region" evidence="2">
    <location>
        <begin position="328"/>
        <end position="386"/>
    </location>
</feature>
<evidence type="ECO:0000256" key="2">
    <source>
        <dbReference type="SAM" id="Coils"/>
    </source>
</evidence>
<sequence length="443" mass="49362">MPKVLHPKLWPGNSPQFVLALQSPLYQAAHTSSTRFRRVPNGTKSTTTRSRAKTAESMVGERGPSRAPTGPVRGMRGLAYQANVNGGIPNGPMNGSLRRDVDSAWVNVMISTDAPESAHLHTISVEVEGVPAEPAAEVKQEFDDDEPVTKRPRTEEYNDRVEEPSSGAQANTPSRIEIHTTRSQLPEVQIPEFQEAMEKVQECGVEPSGTEECTSQSRSDRHVRFLNCVTLVLQESSGFLKKSAESGTFQPSYEELRTFQCNAKHLLDQVDQGIHLFRIREMQRINAEKVKAESDAAADRKGLVSKIASLDQENYIVRAEHGELVAKIESLKQDNASVRAACTKLEKQVERLIEEMAEAEKKLETKADKEKNASELAREFVALQDRFICQICCTNPRDGLILPCLHLLYCYQCLEKHKEKSKDCPLSSCRCRISAVLQCTLTS</sequence>
<dbReference type="GO" id="GO:0008270">
    <property type="term" value="F:zinc ion binding"/>
    <property type="evidence" value="ECO:0007669"/>
    <property type="project" value="UniProtKB-KW"/>
</dbReference>
<evidence type="ECO:0000259" key="4">
    <source>
        <dbReference type="PROSITE" id="PS50089"/>
    </source>
</evidence>
<evidence type="ECO:0000313" key="6">
    <source>
        <dbReference type="Proteomes" id="UP001605036"/>
    </source>
</evidence>
<dbReference type="PROSITE" id="PS50089">
    <property type="entry name" value="ZF_RING_2"/>
    <property type="match status" value="1"/>
</dbReference>
<keyword evidence="6" id="KW-1185">Reference proteome</keyword>
<feature type="region of interest" description="Disordered" evidence="3">
    <location>
        <begin position="32"/>
        <end position="73"/>
    </location>
</feature>
<keyword evidence="1" id="KW-0862">Zinc</keyword>
<keyword evidence="1" id="KW-0863">Zinc-finger</keyword>
<dbReference type="Gene3D" id="3.30.40.10">
    <property type="entry name" value="Zinc/RING finger domain, C3HC4 (zinc finger)"/>
    <property type="match status" value="1"/>
</dbReference>
<dbReference type="AlphaFoldDB" id="A0ABD1YVR1"/>
<protein>
    <recommendedName>
        <fullName evidence="4">RING-type domain-containing protein</fullName>
    </recommendedName>
</protein>
<reference evidence="5 6" key="1">
    <citation type="submission" date="2024-09" db="EMBL/GenBank/DDBJ databases">
        <title>Chromosome-scale assembly of Riccia fluitans.</title>
        <authorList>
            <person name="Paukszto L."/>
            <person name="Sawicki J."/>
            <person name="Karawczyk K."/>
            <person name="Piernik-Szablinska J."/>
            <person name="Szczecinska M."/>
            <person name="Mazdziarz M."/>
        </authorList>
    </citation>
    <scope>NUCLEOTIDE SEQUENCE [LARGE SCALE GENOMIC DNA]</scope>
    <source>
        <strain evidence="5">Rf_01</strain>
        <tissue evidence="5">Aerial parts of the thallus</tissue>
    </source>
</reference>
<dbReference type="Proteomes" id="UP001605036">
    <property type="component" value="Unassembled WGS sequence"/>
</dbReference>